<evidence type="ECO:0000313" key="5">
    <source>
        <dbReference type="Proteomes" id="UP000426265"/>
    </source>
</evidence>
<dbReference type="ExpressionAtlas" id="A0A178UR19">
    <property type="expression patterns" value="baseline and differential"/>
</dbReference>
<evidence type="ECO:0000313" key="2">
    <source>
        <dbReference type="EMBL" id="OAO95131.1"/>
    </source>
</evidence>
<name>A0A178UR19_ARATH</name>
<dbReference type="Proteomes" id="UP000426265">
    <property type="component" value="Unassembled WGS sequence"/>
</dbReference>
<organism evidence="2 4">
    <name type="scientific">Arabidopsis thaliana</name>
    <name type="common">Mouse-ear cress</name>
    <dbReference type="NCBI Taxonomy" id="3702"/>
    <lineage>
        <taxon>Eukaryota</taxon>
        <taxon>Viridiplantae</taxon>
        <taxon>Streptophyta</taxon>
        <taxon>Embryophyta</taxon>
        <taxon>Tracheophyta</taxon>
        <taxon>Spermatophyta</taxon>
        <taxon>Magnoliopsida</taxon>
        <taxon>eudicotyledons</taxon>
        <taxon>Gunneridae</taxon>
        <taxon>Pentapetalae</taxon>
        <taxon>rosids</taxon>
        <taxon>malvids</taxon>
        <taxon>Brassicales</taxon>
        <taxon>Brassicaceae</taxon>
        <taxon>Camelineae</taxon>
        <taxon>Arabidopsis</taxon>
    </lineage>
</organism>
<gene>
    <name evidence="2" type="ordered locus">AXX17_At5g29490</name>
    <name evidence="3" type="ORF">AN1_LOCUS23614</name>
</gene>
<reference evidence="2" key="2">
    <citation type="submission" date="2016-03" db="EMBL/GenBank/DDBJ databases">
        <title>Full-length assembly of Arabidopsis thaliana Ler reveals the complement of translocations and inversions.</title>
        <authorList>
            <person name="Zapata L."/>
            <person name="Schneeberger K."/>
            <person name="Ossowski S."/>
        </authorList>
    </citation>
    <scope>NUCLEOTIDE SEQUENCE [LARGE SCALE GENOMIC DNA]</scope>
    <source>
        <tissue evidence="2">Leaf</tissue>
    </source>
</reference>
<proteinExistence type="predicted"/>
<protein>
    <submittedName>
        <fullName evidence="2">Uncharacterized protein</fullName>
    </submittedName>
</protein>
<evidence type="ECO:0000313" key="3">
    <source>
        <dbReference type="EMBL" id="VYS68220.1"/>
    </source>
</evidence>
<sequence>MASRSKVKAKAKAQPESPPQQELPKKEWGTKMVKGVNYRAACQGALVVSTLYSDDFTLDALGICDDVAWLLGITKVHFVEVRSL</sequence>
<reference evidence="3 5" key="3">
    <citation type="submission" date="2019-11" db="EMBL/GenBank/DDBJ databases">
        <authorList>
            <person name="Jiao W.-B."/>
            <person name="Schneeberger K."/>
        </authorList>
    </citation>
    <scope>NUCLEOTIDE SEQUENCE [LARGE SCALE GENOMIC DNA]</scope>
    <source>
        <strain evidence="5">cv. An-1</strain>
    </source>
</reference>
<dbReference type="EMBL" id="CACRSJ010000110">
    <property type="protein sequence ID" value="VYS68220.1"/>
    <property type="molecule type" value="Genomic_DNA"/>
</dbReference>
<feature type="compositionally biased region" description="Basic residues" evidence="1">
    <location>
        <begin position="1"/>
        <end position="11"/>
    </location>
</feature>
<evidence type="ECO:0000256" key="1">
    <source>
        <dbReference type="SAM" id="MobiDB-lite"/>
    </source>
</evidence>
<evidence type="ECO:0000313" key="4">
    <source>
        <dbReference type="Proteomes" id="UP000078284"/>
    </source>
</evidence>
<reference evidence="4" key="1">
    <citation type="journal article" date="2016" name="Proc. Natl. Acad. Sci. U.S.A.">
        <title>Chromosome-level assembly of Arabidopsis thaliana Ler reveals the extent of translocation and inversion polymorphisms.</title>
        <authorList>
            <person name="Zapata L."/>
            <person name="Ding J."/>
            <person name="Willing E.M."/>
            <person name="Hartwig B."/>
            <person name="Bezdan D."/>
            <person name="Jiao W.B."/>
            <person name="Patel V."/>
            <person name="Velikkakam James G."/>
            <person name="Koornneef M."/>
            <person name="Ossowski S."/>
            <person name="Schneeberger K."/>
        </authorList>
    </citation>
    <scope>NUCLEOTIDE SEQUENCE [LARGE SCALE GENOMIC DNA]</scope>
    <source>
        <strain evidence="4">cv. Landsberg erecta</strain>
    </source>
</reference>
<dbReference type="Proteomes" id="UP000078284">
    <property type="component" value="Chromosome 5"/>
</dbReference>
<dbReference type="AlphaFoldDB" id="A0A178UR19"/>
<dbReference type="EMBL" id="LUHQ01000005">
    <property type="protein sequence ID" value="OAO95131.1"/>
    <property type="molecule type" value="Genomic_DNA"/>
</dbReference>
<feature type="region of interest" description="Disordered" evidence="1">
    <location>
        <begin position="1"/>
        <end position="26"/>
    </location>
</feature>
<accession>A0A178UR19</accession>